<evidence type="ECO:0000313" key="2">
    <source>
        <dbReference type="EMBL" id="CAC5424971.1"/>
    </source>
</evidence>
<feature type="region of interest" description="Disordered" evidence="1">
    <location>
        <begin position="1"/>
        <end position="27"/>
    </location>
</feature>
<gene>
    <name evidence="2" type="ORF">MCOR_56823</name>
</gene>
<name>A0A6J8F0F3_MYTCO</name>
<evidence type="ECO:0000313" key="3">
    <source>
        <dbReference type="Proteomes" id="UP000507470"/>
    </source>
</evidence>
<keyword evidence="3" id="KW-1185">Reference proteome</keyword>
<protein>
    <submittedName>
        <fullName evidence="2">Uncharacterized protein</fullName>
    </submittedName>
</protein>
<dbReference type="Proteomes" id="UP000507470">
    <property type="component" value="Unassembled WGS sequence"/>
</dbReference>
<organism evidence="2 3">
    <name type="scientific">Mytilus coruscus</name>
    <name type="common">Sea mussel</name>
    <dbReference type="NCBI Taxonomy" id="42192"/>
    <lineage>
        <taxon>Eukaryota</taxon>
        <taxon>Metazoa</taxon>
        <taxon>Spiralia</taxon>
        <taxon>Lophotrochozoa</taxon>
        <taxon>Mollusca</taxon>
        <taxon>Bivalvia</taxon>
        <taxon>Autobranchia</taxon>
        <taxon>Pteriomorphia</taxon>
        <taxon>Mytilida</taxon>
        <taxon>Mytiloidea</taxon>
        <taxon>Mytilidae</taxon>
        <taxon>Mytilinae</taxon>
        <taxon>Mytilus</taxon>
    </lineage>
</organism>
<dbReference type="OrthoDB" id="6174581at2759"/>
<proteinExistence type="predicted"/>
<dbReference type="AlphaFoldDB" id="A0A6J8F0F3"/>
<dbReference type="EMBL" id="CACVKT020010130">
    <property type="protein sequence ID" value="CAC5424971.1"/>
    <property type="molecule type" value="Genomic_DNA"/>
</dbReference>
<reference evidence="2 3" key="1">
    <citation type="submission" date="2020-06" db="EMBL/GenBank/DDBJ databases">
        <authorList>
            <person name="Li R."/>
            <person name="Bekaert M."/>
        </authorList>
    </citation>
    <scope>NUCLEOTIDE SEQUENCE [LARGE SCALE GENOMIC DNA]</scope>
    <source>
        <strain evidence="3">wild</strain>
    </source>
</reference>
<feature type="compositionally biased region" description="Basic and acidic residues" evidence="1">
    <location>
        <begin position="8"/>
        <end position="27"/>
    </location>
</feature>
<accession>A0A6J8F0F3</accession>
<evidence type="ECO:0000256" key="1">
    <source>
        <dbReference type="SAM" id="MobiDB-lite"/>
    </source>
</evidence>
<sequence>MDIVSEPNEEHQEVQETSKGRQLENDHIVTETGDTYFTTETDDIANLEVMHKNLDPMESASPCYKELYERRFGNASNDKENDIPTGGKSVMNNGLMDYFQKRQLEICPLEMFSDNYQDIFTPTIGEYLQFKTNPAMNKGTAVFTSGFWREGICQNIKNDSSRGKIFVITDIITSFTFELNRYQLRPNN</sequence>